<evidence type="ECO:0000313" key="2">
    <source>
        <dbReference type="Proteomes" id="UP000824108"/>
    </source>
</evidence>
<evidence type="ECO:0000313" key="1">
    <source>
        <dbReference type="EMBL" id="HIZ91720.1"/>
    </source>
</evidence>
<comment type="caution">
    <text evidence="1">The sequence shown here is derived from an EMBL/GenBank/DDBJ whole genome shotgun (WGS) entry which is preliminary data.</text>
</comment>
<protein>
    <submittedName>
        <fullName evidence="1">Uncharacterized protein</fullName>
    </submittedName>
</protein>
<gene>
    <name evidence="1" type="ORF">H9807_06350</name>
</gene>
<sequence length="65" mass="7033">MENLSEKILFSFGKHCFAGRKAPFCGAGSDVLLRVGNISSPVRGGRRQRIYLHKDVPIGSGKMAA</sequence>
<dbReference type="Proteomes" id="UP000824108">
    <property type="component" value="Unassembled WGS sequence"/>
</dbReference>
<reference evidence="1" key="1">
    <citation type="journal article" date="2021" name="PeerJ">
        <title>Extensive microbial diversity within the chicken gut microbiome revealed by metagenomics and culture.</title>
        <authorList>
            <person name="Gilroy R."/>
            <person name="Ravi A."/>
            <person name="Getino M."/>
            <person name="Pursley I."/>
            <person name="Horton D.L."/>
            <person name="Alikhan N.F."/>
            <person name="Baker D."/>
            <person name="Gharbi K."/>
            <person name="Hall N."/>
            <person name="Watson M."/>
            <person name="Adriaenssens E.M."/>
            <person name="Foster-Nyarko E."/>
            <person name="Jarju S."/>
            <person name="Secka A."/>
            <person name="Antonio M."/>
            <person name="Oren A."/>
            <person name="Chaudhuri R.R."/>
            <person name="La Ragione R."/>
            <person name="Hildebrand F."/>
            <person name="Pallen M.J."/>
        </authorList>
    </citation>
    <scope>NUCLEOTIDE SEQUENCE</scope>
    <source>
        <strain evidence="1">CHK118-2852</strain>
    </source>
</reference>
<name>A0A9D2GZQ5_9BACE</name>
<dbReference type="EMBL" id="DXAV01000053">
    <property type="protein sequence ID" value="HIZ91720.1"/>
    <property type="molecule type" value="Genomic_DNA"/>
</dbReference>
<accession>A0A9D2GZQ5</accession>
<dbReference type="AlphaFoldDB" id="A0A9D2GZQ5"/>
<organism evidence="1 2">
    <name type="scientific">Candidatus Bacteroides merdavium</name>
    <dbReference type="NCBI Taxonomy" id="2838472"/>
    <lineage>
        <taxon>Bacteria</taxon>
        <taxon>Pseudomonadati</taxon>
        <taxon>Bacteroidota</taxon>
        <taxon>Bacteroidia</taxon>
        <taxon>Bacteroidales</taxon>
        <taxon>Bacteroidaceae</taxon>
        <taxon>Bacteroides</taxon>
    </lineage>
</organism>
<reference evidence="1" key="2">
    <citation type="submission" date="2021-04" db="EMBL/GenBank/DDBJ databases">
        <authorList>
            <person name="Gilroy R."/>
        </authorList>
    </citation>
    <scope>NUCLEOTIDE SEQUENCE</scope>
    <source>
        <strain evidence="1">CHK118-2852</strain>
    </source>
</reference>
<proteinExistence type="predicted"/>